<evidence type="ECO:0000313" key="2">
    <source>
        <dbReference type="EMBL" id="GJT88688.1"/>
    </source>
</evidence>
<gene>
    <name evidence="2" type="ORF">Tco_1070405</name>
</gene>
<dbReference type="Gene3D" id="3.10.20.90">
    <property type="entry name" value="Phosphatidylinositol 3-kinase Catalytic Subunit, Chain A, domain 1"/>
    <property type="match status" value="1"/>
</dbReference>
<organism evidence="2 3">
    <name type="scientific">Tanacetum coccineum</name>
    <dbReference type="NCBI Taxonomy" id="301880"/>
    <lineage>
        <taxon>Eukaryota</taxon>
        <taxon>Viridiplantae</taxon>
        <taxon>Streptophyta</taxon>
        <taxon>Embryophyta</taxon>
        <taxon>Tracheophyta</taxon>
        <taxon>Spermatophyta</taxon>
        <taxon>Magnoliopsida</taxon>
        <taxon>eudicotyledons</taxon>
        <taxon>Gunneridae</taxon>
        <taxon>Pentapetalae</taxon>
        <taxon>asterids</taxon>
        <taxon>campanulids</taxon>
        <taxon>Asterales</taxon>
        <taxon>Asteraceae</taxon>
        <taxon>Asteroideae</taxon>
        <taxon>Anthemideae</taxon>
        <taxon>Anthemidinae</taxon>
        <taxon>Tanacetum</taxon>
    </lineage>
</organism>
<dbReference type="Proteomes" id="UP001151760">
    <property type="component" value="Unassembled WGS sequence"/>
</dbReference>
<keyword evidence="3" id="KW-1185">Reference proteome</keyword>
<feature type="compositionally biased region" description="Polar residues" evidence="1">
    <location>
        <begin position="140"/>
        <end position="149"/>
    </location>
</feature>
<accession>A0ABQ5HNG5</accession>
<comment type="caution">
    <text evidence="2">The sequence shown here is derived from an EMBL/GenBank/DDBJ whole genome shotgun (WGS) entry which is preliminary data.</text>
</comment>
<protein>
    <submittedName>
        <fullName evidence="2">Polyubiquitin 10</fullName>
    </submittedName>
</protein>
<evidence type="ECO:0000313" key="3">
    <source>
        <dbReference type="Proteomes" id="UP001151760"/>
    </source>
</evidence>
<dbReference type="SUPFAM" id="SSF54236">
    <property type="entry name" value="Ubiquitin-like"/>
    <property type="match status" value="1"/>
</dbReference>
<reference evidence="2" key="2">
    <citation type="submission" date="2022-01" db="EMBL/GenBank/DDBJ databases">
        <authorList>
            <person name="Yamashiro T."/>
            <person name="Shiraishi A."/>
            <person name="Satake H."/>
            <person name="Nakayama K."/>
        </authorList>
    </citation>
    <scope>NUCLEOTIDE SEQUENCE</scope>
</reference>
<evidence type="ECO:0000256" key="1">
    <source>
        <dbReference type="SAM" id="MobiDB-lite"/>
    </source>
</evidence>
<feature type="region of interest" description="Disordered" evidence="1">
    <location>
        <begin position="119"/>
        <end position="149"/>
    </location>
</feature>
<dbReference type="EMBL" id="BQNB010019753">
    <property type="protein sequence ID" value="GJT88688.1"/>
    <property type="molecule type" value="Genomic_DNA"/>
</dbReference>
<dbReference type="InterPro" id="IPR029071">
    <property type="entry name" value="Ubiquitin-like_domsf"/>
</dbReference>
<name>A0ABQ5HNG5_9ASTR</name>
<reference evidence="2" key="1">
    <citation type="journal article" date="2022" name="Int. J. Mol. Sci.">
        <title>Draft Genome of Tanacetum Coccineum: Genomic Comparison of Closely Related Tanacetum-Family Plants.</title>
        <authorList>
            <person name="Yamashiro T."/>
            <person name="Shiraishi A."/>
            <person name="Nakayama K."/>
            <person name="Satake H."/>
        </authorList>
    </citation>
    <scope>NUCLEOTIDE SEQUENCE</scope>
</reference>
<sequence>MQIFVKTEAGKAITLKVESCDTIDNVKAKNQDKEILSFQLNAKSELTTGTNGANLSFTKYFEGVKNEARICKYKRRADTFINSVCSPAVRIIAFQAIDPGSTPGKGILLYSPGSKILLPKKRKKGSKHQPWLQPQFGLPRQNTGHISPQ</sequence>
<proteinExistence type="predicted"/>